<dbReference type="AlphaFoldDB" id="A0A1A8W1L2"/>
<sequence>MNCAPAGMLRGTARRCAASARANGWGVAKGGTEYRTVRVRWGEKNICLKICDLVPRNKNNAEKLEIKNMNIINDIKKTKYDCVIFGIGYVDYDKILKSFNRAELIQRKMIDCIHFNLKKINGQYISIIQQCLLLNIPHFCLGRDRLTELTSIGTSIFSNPKEIFSLLYYFLINSEYNEKKKKIKNDKIKNDKIKNDKIKNDKIKNDKIINDKIINVKDNMEYNLRNNCPHFYNALVVENALYLIYNLHATLLRILKSKYYYVSFHYDQNKTRKKDINKRKIKKWKIFSILNETTYDQINNLRNKIKNSELYADYNISSEKNEINILIICDSICVDYLYNYIKNNFYLLHNVSPFYNKLYSLENKNTYKFTLSLFLFIIAPIAWTITFLIKYLYHIWIEFFTKGKIITVGGDKFFENDKLIDIQKKDFISDNNEDYFLKSLNEKDTQFETVSLLGGLLQWFKNKSRS</sequence>
<keyword evidence="1" id="KW-0472">Membrane</keyword>
<evidence type="ECO:0000313" key="3">
    <source>
        <dbReference type="Proteomes" id="UP000078560"/>
    </source>
</evidence>
<reference evidence="3" key="1">
    <citation type="submission" date="2016-05" db="EMBL/GenBank/DDBJ databases">
        <authorList>
            <person name="Naeem Raeece"/>
        </authorList>
    </citation>
    <scope>NUCLEOTIDE SEQUENCE [LARGE SCALE GENOMIC DNA]</scope>
</reference>
<evidence type="ECO:0000313" key="2">
    <source>
        <dbReference type="EMBL" id="SBS86660.1"/>
    </source>
</evidence>
<evidence type="ECO:0000256" key="1">
    <source>
        <dbReference type="SAM" id="Phobius"/>
    </source>
</evidence>
<organism evidence="2 3">
    <name type="scientific">Plasmodium ovale curtisi</name>
    <dbReference type="NCBI Taxonomy" id="864141"/>
    <lineage>
        <taxon>Eukaryota</taxon>
        <taxon>Sar</taxon>
        <taxon>Alveolata</taxon>
        <taxon>Apicomplexa</taxon>
        <taxon>Aconoidasida</taxon>
        <taxon>Haemosporida</taxon>
        <taxon>Plasmodiidae</taxon>
        <taxon>Plasmodium</taxon>
        <taxon>Plasmodium (Plasmodium)</taxon>
    </lineage>
</organism>
<dbReference type="Proteomes" id="UP000078560">
    <property type="component" value="Unassembled WGS sequence"/>
</dbReference>
<name>A0A1A8W1L2_PLAOA</name>
<gene>
    <name evidence="2" type="ORF">POVCU2_0038490</name>
</gene>
<proteinExistence type="predicted"/>
<keyword evidence="1" id="KW-0812">Transmembrane</keyword>
<accession>A0A1A8W1L2</accession>
<dbReference type="EMBL" id="FLQU01000509">
    <property type="protein sequence ID" value="SBS86660.1"/>
    <property type="molecule type" value="Genomic_DNA"/>
</dbReference>
<keyword evidence="1" id="KW-1133">Transmembrane helix</keyword>
<feature type="transmembrane region" description="Helical" evidence="1">
    <location>
        <begin position="369"/>
        <end position="393"/>
    </location>
</feature>
<protein>
    <submittedName>
        <fullName evidence="2">Uncharacterized protein</fullName>
    </submittedName>
</protein>